<protein>
    <recommendedName>
        <fullName evidence="3">Transcriptional regulator LmrA/YxaF-like C-terminal domain-containing protein</fullName>
    </recommendedName>
</protein>
<dbReference type="SUPFAM" id="SSF48498">
    <property type="entry name" value="Tetracyclin repressor-like, C-terminal domain"/>
    <property type="match status" value="1"/>
</dbReference>
<dbReference type="PANTHER" id="PTHR47506">
    <property type="entry name" value="TRANSCRIPTIONAL REGULATORY PROTEIN"/>
    <property type="match status" value="1"/>
</dbReference>
<name>A0ABQ6AZZ6_9BRAD</name>
<dbReference type="Proteomes" id="UP001156905">
    <property type="component" value="Unassembled WGS sequence"/>
</dbReference>
<dbReference type="EMBL" id="BSOW01000015">
    <property type="protein sequence ID" value="GLR87759.1"/>
    <property type="molecule type" value="Genomic_DNA"/>
</dbReference>
<reference evidence="5" key="1">
    <citation type="journal article" date="2019" name="Int. J. Syst. Evol. Microbiol.">
        <title>The Global Catalogue of Microorganisms (GCM) 10K type strain sequencing project: providing services to taxonomists for standard genome sequencing and annotation.</title>
        <authorList>
            <consortium name="The Broad Institute Genomics Platform"/>
            <consortium name="The Broad Institute Genome Sequencing Center for Infectious Disease"/>
            <person name="Wu L."/>
            <person name="Ma J."/>
        </authorList>
    </citation>
    <scope>NUCLEOTIDE SEQUENCE [LARGE SCALE GENOMIC DNA]</scope>
    <source>
        <strain evidence="5">NBRC 102520</strain>
    </source>
</reference>
<sequence length="142" mass="16140">MYNQFGSKESLIVEALEECGRRSMQSLKAFVDKSRSPRGKVRAIFRWHDEWFHRPGFEGCVFNNVAGECHDGNSEIRLVVLRYKRDREDYIASVLAQEGIASHKKLATQIMLLIEGATVMAYAAGRRDSAVKAWEAFEPSLT</sequence>
<proteinExistence type="predicted"/>
<evidence type="ECO:0000313" key="4">
    <source>
        <dbReference type="EMBL" id="GLR87759.1"/>
    </source>
</evidence>
<dbReference type="InterPro" id="IPR054156">
    <property type="entry name" value="YxaF_TetR_C"/>
</dbReference>
<keyword evidence="1" id="KW-0805">Transcription regulation</keyword>
<keyword evidence="5" id="KW-1185">Reference proteome</keyword>
<organism evidence="4 5">
    <name type="scientific">Bradyrhizobium iriomotense</name>
    <dbReference type="NCBI Taxonomy" id="441950"/>
    <lineage>
        <taxon>Bacteria</taxon>
        <taxon>Pseudomonadati</taxon>
        <taxon>Pseudomonadota</taxon>
        <taxon>Alphaproteobacteria</taxon>
        <taxon>Hyphomicrobiales</taxon>
        <taxon>Nitrobacteraceae</taxon>
        <taxon>Bradyrhizobium</taxon>
    </lineage>
</organism>
<dbReference type="PANTHER" id="PTHR47506:SF1">
    <property type="entry name" value="HTH-TYPE TRANSCRIPTIONAL REGULATOR YJDC"/>
    <property type="match status" value="1"/>
</dbReference>
<evidence type="ECO:0000256" key="2">
    <source>
        <dbReference type="ARBA" id="ARBA00023163"/>
    </source>
</evidence>
<comment type="caution">
    <text evidence="4">The sequence shown here is derived from an EMBL/GenBank/DDBJ whole genome shotgun (WGS) entry which is preliminary data.</text>
</comment>
<gene>
    <name evidence="4" type="ORF">GCM10007857_44700</name>
</gene>
<dbReference type="RefSeq" id="WP_284268763.1">
    <property type="nucleotide sequence ID" value="NZ_BSOW01000015.1"/>
</dbReference>
<feature type="domain" description="Transcriptional regulator LmrA/YxaF-like C-terminal" evidence="3">
    <location>
        <begin position="40"/>
        <end position="125"/>
    </location>
</feature>
<evidence type="ECO:0000256" key="1">
    <source>
        <dbReference type="ARBA" id="ARBA00023015"/>
    </source>
</evidence>
<dbReference type="Gene3D" id="1.10.357.10">
    <property type="entry name" value="Tetracycline Repressor, domain 2"/>
    <property type="match status" value="1"/>
</dbReference>
<keyword evidence="2" id="KW-0804">Transcription</keyword>
<evidence type="ECO:0000259" key="3">
    <source>
        <dbReference type="Pfam" id="PF21993"/>
    </source>
</evidence>
<dbReference type="Pfam" id="PF21993">
    <property type="entry name" value="TetR_C_13_2"/>
    <property type="match status" value="1"/>
</dbReference>
<evidence type="ECO:0000313" key="5">
    <source>
        <dbReference type="Proteomes" id="UP001156905"/>
    </source>
</evidence>
<accession>A0ABQ6AZZ6</accession>
<dbReference type="InterPro" id="IPR036271">
    <property type="entry name" value="Tet_transcr_reg_TetR-rel_C_sf"/>
</dbReference>